<organism evidence="1 2">
    <name type="scientific">Adineta steineri</name>
    <dbReference type="NCBI Taxonomy" id="433720"/>
    <lineage>
        <taxon>Eukaryota</taxon>
        <taxon>Metazoa</taxon>
        <taxon>Spiralia</taxon>
        <taxon>Gnathifera</taxon>
        <taxon>Rotifera</taxon>
        <taxon>Eurotatoria</taxon>
        <taxon>Bdelloidea</taxon>
        <taxon>Adinetida</taxon>
        <taxon>Adinetidae</taxon>
        <taxon>Adineta</taxon>
    </lineage>
</organism>
<feature type="non-terminal residue" evidence="1">
    <location>
        <position position="113"/>
    </location>
</feature>
<dbReference type="EMBL" id="CAJOAZ010027380">
    <property type="protein sequence ID" value="CAF4409269.1"/>
    <property type="molecule type" value="Genomic_DNA"/>
</dbReference>
<comment type="caution">
    <text evidence="1">The sequence shown here is derived from an EMBL/GenBank/DDBJ whole genome shotgun (WGS) entry which is preliminary data.</text>
</comment>
<proteinExistence type="predicted"/>
<evidence type="ECO:0000313" key="2">
    <source>
        <dbReference type="Proteomes" id="UP000663844"/>
    </source>
</evidence>
<gene>
    <name evidence="1" type="ORF">OXD698_LOCUS51932</name>
</gene>
<evidence type="ECO:0000313" key="1">
    <source>
        <dbReference type="EMBL" id="CAF4409269.1"/>
    </source>
</evidence>
<protein>
    <submittedName>
        <fullName evidence="1">Uncharacterized protein</fullName>
    </submittedName>
</protein>
<name>A0A820PM38_9BILA</name>
<sequence length="113" mass="12900">MFALRLSTFFRRPSFFQIRSACLATNNSMQRIHSSQATRLDLDQLLERLDGEAHRRGRLNPGLVRGAIRKAALELNTINATQALLLIRCTGSLLITELPHQRQQVLDHMMSIF</sequence>
<reference evidence="1" key="1">
    <citation type="submission" date="2021-02" db="EMBL/GenBank/DDBJ databases">
        <authorList>
            <person name="Nowell W R."/>
        </authorList>
    </citation>
    <scope>NUCLEOTIDE SEQUENCE</scope>
</reference>
<accession>A0A820PM38</accession>
<dbReference type="AlphaFoldDB" id="A0A820PM38"/>
<dbReference type="Proteomes" id="UP000663844">
    <property type="component" value="Unassembled WGS sequence"/>
</dbReference>